<dbReference type="PANTHER" id="PTHR21137">
    <property type="entry name" value="ODORANT RECEPTOR"/>
    <property type="match status" value="1"/>
</dbReference>
<dbReference type="Proteomes" id="UP001652621">
    <property type="component" value="Unplaced"/>
</dbReference>
<evidence type="ECO:0000256" key="2">
    <source>
        <dbReference type="ARBA" id="ARBA00022475"/>
    </source>
</evidence>
<evidence type="ECO:0000256" key="3">
    <source>
        <dbReference type="ARBA" id="ARBA00022606"/>
    </source>
</evidence>
<evidence type="ECO:0000256" key="8">
    <source>
        <dbReference type="ARBA" id="ARBA00023170"/>
    </source>
</evidence>
<evidence type="ECO:0000256" key="6">
    <source>
        <dbReference type="ARBA" id="ARBA00022989"/>
    </source>
</evidence>
<dbReference type="InterPro" id="IPR004117">
    <property type="entry name" value="7tm6_olfct_rcpt"/>
</dbReference>
<dbReference type="GO" id="GO:0005886">
    <property type="term" value="C:plasma membrane"/>
    <property type="evidence" value="ECO:0007669"/>
    <property type="project" value="UniProtKB-SubCell"/>
</dbReference>
<keyword evidence="12" id="KW-1185">Reference proteome</keyword>
<dbReference type="VEuPathDB" id="VectorBase:MDOMA2_012242"/>
<evidence type="ECO:0000256" key="5">
    <source>
        <dbReference type="ARBA" id="ARBA00022725"/>
    </source>
</evidence>
<evidence type="ECO:0000256" key="9">
    <source>
        <dbReference type="ARBA" id="ARBA00023224"/>
    </source>
</evidence>
<evidence type="ECO:0000256" key="10">
    <source>
        <dbReference type="RuleBase" id="RU351113"/>
    </source>
</evidence>
<keyword evidence="4 10" id="KW-0812">Transmembrane</keyword>
<protein>
    <recommendedName>
        <fullName evidence="10">Odorant receptor</fullName>
    </recommendedName>
</protein>
<evidence type="ECO:0000256" key="4">
    <source>
        <dbReference type="ARBA" id="ARBA00022692"/>
    </source>
</evidence>
<feature type="transmembrane region" description="Helical" evidence="10">
    <location>
        <begin position="68"/>
        <end position="92"/>
    </location>
</feature>
<accession>A0A1I8NI09</accession>
<feature type="transmembrane region" description="Helical" evidence="10">
    <location>
        <begin position="135"/>
        <end position="158"/>
    </location>
</feature>
<reference evidence="13" key="2">
    <citation type="submission" date="2025-04" db="UniProtKB">
        <authorList>
            <consortium name="RefSeq"/>
        </authorList>
    </citation>
    <scope>IDENTIFICATION</scope>
    <source>
        <strain evidence="13">Aabys</strain>
    </source>
</reference>
<keyword evidence="5 10" id="KW-0552">Olfaction</keyword>
<feature type="transmembrane region" description="Helical" evidence="10">
    <location>
        <begin position="38"/>
        <end position="56"/>
    </location>
</feature>
<organism evidence="11">
    <name type="scientific">Musca domestica</name>
    <name type="common">House fly</name>
    <dbReference type="NCBI Taxonomy" id="7370"/>
    <lineage>
        <taxon>Eukaryota</taxon>
        <taxon>Metazoa</taxon>
        <taxon>Ecdysozoa</taxon>
        <taxon>Arthropoda</taxon>
        <taxon>Hexapoda</taxon>
        <taxon>Insecta</taxon>
        <taxon>Pterygota</taxon>
        <taxon>Neoptera</taxon>
        <taxon>Endopterygota</taxon>
        <taxon>Diptera</taxon>
        <taxon>Brachycera</taxon>
        <taxon>Muscomorpha</taxon>
        <taxon>Muscoidea</taxon>
        <taxon>Muscidae</taxon>
        <taxon>Musca</taxon>
    </lineage>
</organism>
<evidence type="ECO:0000313" key="12">
    <source>
        <dbReference type="Proteomes" id="UP001652621"/>
    </source>
</evidence>
<keyword evidence="7 10" id="KW-0472">Membrane</keyword>
<dbReference type="RefSeq" id="XP_005187726.1">
    <property type="nucleotide sequence ID" value="XM_005187669.1"/>
</dbReference>
<evidence type="ECO:0000256" key="7">
    <source>
        <dbReference type="ARBA" id="ARBA00023136"/>
    </source>
</evidence>
<dbReference type="OrthoDB" id="6765072at2759"/>
<name>A0A1I8NI09_MUSDO</name>
<dbReference type="GO" id="GO:0005549">
    <property type="term" value="F:odorant binding"/>
    <property type="evidence" value="ECO:0007669"/>
    <property type="project" value="InterPro"/>
</dbReference>
<evidence type="ECO:0000313" key="11">
    <source>
        <dbReference type="EnsemblMetazoa" id="MDOA015346-PA"/>
    </source>
</evidence>
<dbReference type="GO" id="GO:0004984">
    <property type="term" value="F:olfactory receptor activity"/>
    <property type="evidence" value="ECO:0007669"/>
    <property type="project" value="InterPro"/>
</dbReference>
<keyword evidence="9 10" id="KW-0807">Transducer</keyword>
<keyword evidence="6 10" id="KW-1133">Transmembrane helix</keyword>
<comment type="similarity">
    <text evidence="10">Belongs to the insect chemoreceptor superfamily. Heteromeric odorant receptor channel (TC 1.A.69) family.</text>
</comment>
<feature type="transmembrane region" description="Helical" evidence="10">
    <location>
        <begin position="268"/>
        <end position="294"/>
    </location>
</feature>
<evidence type="ECO:0000313" key="13">
    <source>
        <dbReference type="RefSeq" id="XP_005187726.1"/>
    </source>
</evidence>
<dbReference type="GeneID" id="101893319"/>
<feature type="transmembrane region" description="Helical" evidence="10">
    <location>
        <begin position="178"/>
        <end position="199"/>
    </location>
</feature>
<proteinExistence type="inferred from homology"/>
<feature type="transmembrane region" description="Helical" evidence="10">
    <location>
        <begin position="300"/>
        <end position="320"/>
    </location>
</feature>
<reference evidence="11" key="1">
    <citation type="submission" date="2020-05" db="UniProtKB">
        <authorList>
            <consortium name="EnsemblMetazoa"/>
        </authorList>
    </citation>
    <scope>IDENTIFICATION</scope>
    <source>
        <strain evidence="11">Aabys</strain>
    </source>
</reference>
<keyword evidence="8 10" id="KW-0675">Receptor</keyword>
<sequence length="393" mass="45101">MAKTHTERLLKIVRITKFCSDICGVNIYEDDYRINYRTFFVIAVIGTSFSFLSYTMYDGYGKEGDWTILVQVISLAGGTLLQGFFVLILFLTKQEKYRFLLKECIILYEKYEKMDSDYRVYLNKGIHLLANFMKVCAFINFMLVLGMTFVTIFYNLIFGTNETLVYGYCPWVSLETTGGLWTTNMVQALLIAVGGFGLYSGDMSVLTPISQIPTFKGIIQCKFRELNDLLDDDHESEMAKKIKTLAALKDILQFHQTYLRFLDVSREAVYWSVFVKVGTCFIGIAFALFCILLGSWPAGYIYMLYCFVMMQVFCGMGTLVDITNEEFIHSCYNDVRWYDLTISEKKMLNIMLMMAQNTEGLTIASIMPLSMNTGLQVTKTIYSLTMLLLTFVN</sequence>
<dbReference type="GO" id="GO:0007165">
    <property type="term" value="P:signal transduction"/>
    <property type="evidence" value="ECO:0007669"/>
    <property type="project" value="UniProtKB-KW"/>
</dbReference>
<keyword evidence="3 10" id="KW-0716">Sensory transduction</keyword>
<dbReference type="EnsemblMetazoa" id="MDOA015346-RA">
    <property type="protein sequence ID" value="MDOA015346-PA"/>
    <property type="gene ID" value="MDOA015346"/>
</dbReference>
<dbReference type="AlphaFoldDB" id="A0A1I8NI09"/>
<dbReference type="VEuPathDB" id="VectorBase:MDOA015346"/>
<comment type="caution">
    <text evidence="10">Lacks conserved residue(s) required for the propagation of feature annotation.</text>
</comment>
<evidence type="ECO:0000256" key="1">
    <source>
        <dbReference type="ARBA" id="ARBA00004651"/>
    </source>
</evidence>
<gene>
    <name evidence="11" type="primary">101893319</name>
    <name evidence="13" type="synonym">LOC101893319</name>
</gene>
<keyword evidence="2" id="KW-1003">Cell membrane</keyword>
<dbReference type="PANTHER" id="PTHR21137:SF35">
    <property type="entry name" value="ODORANT RECEPTOR 19A-RELATED"/>
    <property type="match status" value="1"/>
</dbReference>
<dbReference type="eggNOG" id="ENOG502T8K4">
    <property type="taxonomic scope" value="Eukaryota"/>
</dbReference>
<comment type="subcellular location">
    <subcellularLocation>
        <location evidence="1 10">Cell membrane</location>
        <topology evidence="1 10">Multi-pass membrane protein</topology>
    </subcellularLocation>
</comment>
<dbReference type="KEGG" id="mde:101893319"/>
<dbReference type="Pfam" id="PF02949">
    <property type="entry name" value="7tm_6"/>
    <property type="match status" value="1"/>
</dbReference>